<reference evidence="2" key="1">
    <citation type="submission" date="2016-06" db="EMBL/GenBank/DDBJ databases">
        <title>Parallel loss of symbiosis genes in relatives of nitrogen-fixing non-legume Parasponia.</title>
        <authorList>
            <person name="Van Velzen R."/>
            <person name="Holmer R."/>
            <person name="Bu F."/>
            <person name="Rutten L."/>
            <person name="Van Zeijl A."/>
            <person name="Liu W."/>
            <person name="Santuari L."/>
            <person name="Cao Q."/>
            <person name="Sharma T."/>
            <person name="Shen D."/>
            <person name="Roswanjaya Y."/>
            <person name="Wardhani T."/>
            <person name="Kalhor M.S."/>
            <person name="Jansen J."/>
            <person name="Van den Hoogen J."/>
            <person name="Gungor B."/>
            <person name="Hartog M."/>
            <person name="Hontelez J."/>
            <person name="Verver J."/>
            <person name="Yang W.-C."/>
            <person name="Schijlen E."/>
            <person name="Repin R."/>
            <person name="Schilthuizen M."/>
            <person name="Schranz E."/>
            <person name="Heidstra R."/>
            <person name="Miyata K."/>
            <person name="Fedorova E."/>
            <person name="Kohlen W."/>
            <person name="Bisseling T."/>
            <person name="Smit S."/>
            <person name="Geurts R."/>
        </authorList>
    </citation>
    <scope>NUCLEOTIDE SEQUENCE [LARGE SCALE GENOMIC DNA]</scope>
    <source>
        <strain evidence="2">cv. WU1-14</strain>
    </source>
</reference>
<keyword evidence="2" id="KW-1185">Reference proteome</keyword>
<evidence type="ECO:0000313" key="1">
    <source>
        <dbReference type="EMBL" id="PON72505.1"/>
    </source>
</evidence>
<gene>
    <name evidence="1" type="ORF">PanWU01x14_065400</name>
</gene>
<name>A0A2P5DGV4_PARAD</name>
<proteinExistence type="predicted"/>
<dbReference type="AlphaFoldDB" id="A0A2P5DGV4"/>
<evidence type="ECO:0000313" key="2">
    <source>
        <dbReference type="Proteomes" id="UP000237105"/>
    </source>
</evidence>
<dbReference type="EMBL" id="JXTB01000039">
    <property type="protein sequence ID" value="PON72505.1"/>
    <property type="molecule type" value="Genomic_DNA"/>
</dbReference>
<comment type="caution">
    <text evidence="1">The sequence shown here is derived from an EMBL/GenBank/DDBJ whole genome shotgun (WGS) entry which is preliminary data.</text>
</comment>
<organism evidence="1 2">
    <name type="scientific">Parasponia andersonii</name>
    <name type="common">Sponia andersonii</name>
    <dbReference type="NCBI Taxonomy" id="3476"/>
    <lineage>
        <taxon>Eukaryota</taxon>
        <taxon>Viridiplantae</taxon>
        <taxon>Streptophyta</taxon>
        <taxon>Embryophyta</taxon>
        <taxon>Tracheophyta</taxon>
        <taxon>Spermatophyta</taxon>
        <taxon>Magnoliopsida</taxon>
        <taxon>eudicotyledons</taxon>
        <taxon>Gunneridae</taxon>
        <taxon>Pentapetalae</taxon>
        <taxon>rosids</taxon>
        <taxon>fabids</taxon>
        <taxon>Rosales</taxon>
        <taxon>Cannabaceae</taxon>
        <taxon>Parasponia</taxon>
    </lineage>
</organism>
<sequence>MVNVDPLAHSSDTKSNTTTFGLINHHNLIDHHELFSLSPTRENLLQSSIGKLPRPVTLFVNI</sequence>
<dbReference type="Proteomes" id="UP000237105">
    <property type="component" value="Unassembled WGS sequence"/>
</dbReference>
<protein>
    <submittedName>
        <fullName evidence="1">Uncharacterized protein</fullName>
    </submittedName>
</protein>
<accession>A0A2P5DGV4</accession>